<dbReference type="SUPFAM" id="SSF53474">
    <property type="entry name" value="alpha/beta-Hydrolases"/>
    <property type="match status" value="1"/>
</dbReference>
<proteinExistence type="inferred from homology"/>
<name>A0ABQ2G7U1_9DEIO</name>
<keyword evidence="3" id="KW-0378">Hydrolase</keyword>
<dbReference type="Proteomes" id="UP000639973">
    <property type="component" value="Unassembled WGS sequence"/>
</dbReference>
<protein>
    <submittedName>
        <fullName evidence="3">Hydrolase</fullName>
    </submittedName>
</protein>
<comment type="caution">
    <text evidence="3">The sequence shown here is derived from an EMBL/GenBank/DDBJ whole genome shotgun (WGS) entry which is preliminary data.</text>
</comment>
<feature type="domain" description="AB hydrolase-1" evidence="2">
    <location>
        <begin position="25"/>
        <end position="256"/>
    </location>
</feature>
<reference evidence="4" key="1">
    <citation type="journal article" date="2019" name="Int. J. Syst. Evol. Microbiol.">
        <title>The Global Catalogue of Microorganisms (GCM) 10K type strain sequencing project: providing services to taxonomists for standard genome sequencing and annotation.</title>
        <authorList>
            <consortium name="The Broad Institute Genomics Platform"/>
            <consortium name="The Broad Institute Genome Sequencing Center for Infectious Disease"/>
            <person name="Wu L."/>
            <person name="Ma J."/>
        </authorList>
    </citation>
    <scope>NUCLEOTIDE SEQUENCE [LARGE SCALE GENOMIC DNA]</scope>
    <source>
        <strain evidence="4">JCM 15442</strain>
    </source>
</reference>
<dbReference type="PRINTS" id="PR00111">
    <property type="entry name" value="ABHYDROLASE"/>
</dbReference>
<dbReference type="InterPro" id="IPR000073">
    <property type="entry name" value="AB_hydrolase_1"/>
</dbReference>
<organism evidence="3 4">
    <name type="scientific">Deinococcus aerolatus</name>
    <dbReference type="NCBI Taxonomy" id="522487"/>
    <lineage>
        <taxon>Bacteria</taxon>
        <taxon>Thermotogati</taxon>
        <taxon>Deinococcota</taxon>
        <taxon>Deinococci</taxon>
        <taxon>Deinococcales</taxon>
        <taxon>Deinococcaceae</taxon>
        <taxon>Deinococcus</taxon>
    </lineage>
</organism>
<dbReference type="PANTHER" id="PTHR43039">
    <property type="entry name" value="ESTERASE-RELATED"/>
    <property type="match status" value="1"/>
</dbReference>
<dbReference type="InterPro" id="IPR029058">
    <property type="entry name" value="AB_hydrolase_fold"/>
</dbReference>
<comment type="similarity">
    <text evidence="1">Belongs to the AB hydrolase superfamily.</text>
</comment>
<dbReference type="EMBL" id="BMOL01000006">
    <property type="protein sequence ID" value="GGL78986.1"/>
    <property type="molecule type" value="Genomic_DNA"/>
</dbReference>
<dbReference type="Gene3D" id="3.40.50.1820">
    <property type="entry name" value="alpha/beta hydrolase"/>
    <property type="match status" value="1"/>
</dbReference>
<keyword evidence="4" id="KW-1185">Reference proteome</keyword>
<evidence type="ECO:0000313" key="3">
    <source>
        <dbReference type="EMBL" id="GGL78986.1"/>
    </source>
</evidence>
<accession>A0ABQ2G7U1</accession>
<evidence type="ECO:0000313" key="4">
    <source>
        <dbReference type="Proteomes" id="UP000639973"/>
    </source>
</evidence>
<dbReference type="GO" id="GO:0016787">
    <property type="term" value="F:hydrolase activity"/>
    <property type="evidence" value="ECO:0007669"/>
    <property type="project" value="UniProtKB-KW"/>
</dbReference>
<sequence>MTHTKFSSSFAQQSRVTITGSGERTLLCAHGFCSHQGIFRHQVQEFGATHRVVTYDLAGFGNSDPALWQADRHHHLDGYAADMVRLIDELDLRHITLLGASMSAMIGLLASLQRPERFDALVFIGASPRYLNAPTYLGGFKQADVKAFYGLIDRQDGWQDAMTGMLLNQPVSLALQEIAERVQGVRSEVAGVVARAIFESDYRGLLDSARHPVLVTQTRADSAVPVEVGQYLSQRLPDAELAFLPGVGHIPNFTEPGAFNRVLQNFLNRLAMRELALA</sequence>
<gene>
    <name evidence="3" type="ORF">GCM10010840_16050</name>
</gene>
<dbReference type="RefSeq" id="WP_188970729.1">
    <property type="nucleotide sequence ID" value="NZ_BMOL01000006.1"/>
</dbReference>
<evidence type="ECO:0000259" key="2">
    <source>
        <dbReference type="Pfam" id="PF00561"/>
    </source>
</evidence>
<dbReference type="Pfam" id="PF00561">
    <property type="entry name" value="Abhydrolase_1"/>
    <property type="match status" value="1"/>
</dbReference>
<evidence type="ECO:0000256" key="1">
    <source>
        <dbReference type="ARBA" id="ARBA00008645"/>
    </source>
</evidence>